<comment type="caution">
    <text evidence="2">The sequence shown here is derived from an EMBL/GenBank/DDBJ whole genome shotgun (WGS) entry which is preliminary data.</text>
</comment>
<evidence type="ECO:0000313" key="2">
    <source>
        <dbReference type="EMBL" id="GFR81805.1"/>
    </source>
</evidence>
<reference evidence="2 3" key="1">
    <citation type="journal article" date="2021" name="Elife">
        <title>Chloroplast acquisition without the gene transfer in kleptoplastic sea slugs, Plakobranchus ocellatus.</title>
        <authorList>
            <person name="Maeda T."/>
            <person name="Takahashi S."/>
            <person name="Yoshida T."/>
            <person name="Shimamura S."/>
            <person name="Takaki Y."/>
            <person name="Nagai Y."/>
            <person name="Toyoda A."/>
            <person name="Suzuki Y."/>
            <person name="Arimoto A."/>
            <person name="Ishii H."/>
            <person name="Satoh N."/>
            <person name="Nishiyama T."/>
            <person name="Hasebe M."/>
            <person name="Maruyama T."/>
            <person name="Minagawa J."/>
            <person name="Obokata J."/>
            <person name="Shigenobu S."/>
        </authorList>
    </citation>
    <scope>NUCLEOTIDE SEQUENCE [LARGE SCALE GENOMIC DNA]</scope>
</reference>
<dbReference type="Proteomes" id="UP000762676">
    <property type="component" value="Unassembled WGS sequence"/>
</dbReference>
<evidence type="ECO:0000256" key="1">
    <source>
        <dbReference type="SAM" id="Phobius"/>
    </source>
</evidence>
<sequence>MSPPHLLLSLNPFRPAAVVIVIAAAVVVVVAAAVVVVVAAGAAAVAVAISGSSNGTIQESKIKHNYRGVS</sequence>
<dbReference type="AlphaFoldDB" id="A0AAV4G9W4"/>
<evidence type="ECO:0000313" key="3">
    <source>
        <dbReference type="Proteomes" id="UP000762676"/>
    </source>
</evidence>
<keyword evidence="1" id="KW-1133">Transmembrane helix</keyword>
<organism evidence="2 3">
    <name type="scientific">Elysia marginata</name>
    <dbReference type="NCBI Taxonomy" id="1093978"/>
    <lineage>
        <taxon>Eukaryota</taxon>
        <taxon>Metazoa</taxon>
        <taxon>Spiralia</taxon>
        <taxon>Lophotrochozoa</taxon>
        <taxon>Mollusca</taxon>
        <taxon>Gastropoda</taxon>
        <taxon>Heterobranchia</taxon>
        <taxon>Euthyneura</taxon>
        <taxon>Panpulmonata</taxon>
        <taxon>Sacoglossa</taxon>
        <taxon>Placobranchoidea</taxon>
        <taxon>Plakobranchidae</taxon>
        <taxon>Elysia</taxon>
    </lineage>
</organism>
<protein>
    <submittedName>
        <fullName evidence="2">Uncharacterized protein</fullName>
    </submittedName>
</protein>
<keyword evidence="3" id="KW-1185">Reference proteome</keyword>
<keyword evidence="1" id="KW-0472">Membrane</keyword>
<keyword evidence="1" id="KW-0812">Transmembrane</keyword>
<proteinExistence type="predicted"/>
<dbReference type="EMBL" id="BMAT01004859">
    <property type="protein sequence ID" value="GFR81805.1"/>
    <property type="molecule type" value="Genomic_DNA"/>
</dbReference>
<name>A0AAV4G9W4_9GAST</name>
<gene>
    <name evidence="2" type="ORF">ElyMa_002349000</name>
</gene>
<accession>A0AAV4G9W4</accession>
<feature type="transmembrane region" description="Helical" evidence="1">
    <location>
        <begin position="16"/>
        <end position="49"/>
    </location>
</feature>